<protein>
    <submittedName>
        <fullName evidence="1">Uncharacterized protein</fullName>
    </submittedName>
</protein>
<organism evidence="1 2">
    <name type="scientific">Elysia crispata</name>
    <name type="common">lettuce slug</name>
    <dbReference type="NCBI Taxonomy" id="231223"/>
    <lineage>
        <taxon>Eukaryota</taxon>
        <taxon>Metazoa</taxon>
        <taxon>Spiralia</taxon>
        <taxon>Lophotrochozoa</taxon>
        <taxon>Mollusca</taxon>
        <taxon>Gastropoda</taxon>
        <taxon>Heterobranchia</taxon>
        <taxon>Euthyneura</taxon>
        <taxon>Panpulmonata</taxon>
        <taxon>Sacoglossa</taxon>
        <taxon>Placobranchoidea</taxon>
        <taxon>Plakobranchidae</taxon>
        <taxon>Elysia</taxon>
    </lineage>
</organism>
<proteinExistence type="predicted"/>
<evidence type="ECO:0000313" key="2">
    <source>
        <dbReference type="Proteomes" id="UP001283361"/>
    </source>
</evidence>
<accession>A0AAE1DBY0</accession>
<reference evidence="1" key="1">
    <citation type="journal article" date="2023" name="G3 (Bethesda)">
        <title>A reference genome for the long-term kleptoplast-retaining sea slug Elysia crispata morphotype clarki.</title>
        <authorList>
            <person name="Eastman K.E."/>
            <person name="Pendleton A.L."/>
            <person name="Shaikh M.A."/>
            <person name="Suttiyut T."/>
            <person name="Ogas R."/>
            <person name="Tomko P."/>
            <person name="Gavelis G."/>
            <person name="Widhalm J.R."/>
            <person name="Wisecaver J.H."/>
        </authorList>
    </citation>
    <scope>NUCLEOTIDE SEQUENCE</scope>
    <source>
        <strain evidence="1">ECLA1</strain>
    </source>
</reference>
<evidence type="ECO:0000313" key="1">
    <source>
        <dbReference type="EMBL" id="KAK3763813.1"/>
    </source>
</evidence>
<keyword evidence="2" id="KW-1185">Reference proteome</keyword>
<dbReference type="AlphaFoldDB" id="A0AAE1DBY0"/>
<sequence length="97" mass="11063">MRFLQQNYSYSRRKAVIFLLVNAYNASFPPDVYLELEYLDCSRICYICHRPARNGFCLLAGWWPDENVGEFDSFGNADINVSGALLAAAESQTVRKT</sequence>
<gene>
    <name evidence="1" type="ORF">RRG08_050177</name>
</gene>
<dbReference type="EMBL" id="JAWDGP010004497">
    <property type="protein sequence ID" value="KAK3763813.1"/>
    <property type="molecule type" value="Genomic_DNA"/>
</dbReference>
<name>A0AAE1DBY0_9GAST</name>
<comment type="caution">
    <text evidence="1">The sequence shown here is derived from an EMBL/GenBank/DDBJ whole genome shotgun (WGS) entry which is preliminary data.</text>
</comment>
<dbReference type="Proteomes" id="UP001283361">
    <property type="component" value="Unassembled WGS sequence"/>
</dbReference>